<evidence type="ECO:0000313" key="2">
    <source>
        <dbReference type="Proteomes" id="UP000054721"/>
    </source>
</evidence>
<keyword evidence="2" id="KW-1185">Reference proteome</keyword>
<dbReference type="AlphaFoldDB" id="A0A0V1KJ26"/>
<dbReference type="EMBL" id="JYDW01001123">
    <property type="protein sequence ID" value="KRZ47229.1"/>
    <property type="molecule type" value="Genomic_DNA"/>
</dbReference>
<proteinExistence type="predicted"/>
<gene>
    <name evidence="1" type="ORF">T02_6562</name>
</gene>
<protein>
    <submittedName>
        <fullName evidence="1">Uncharacterized protein</fullName>
    </submittedName>
</protein>
<organism evidence="1 2">
    <name type="scientific">Trichinella nativa</name>
    <dbReference type="NCBI Taxonomy" id="6335"/>
    <lineage>
        <taxon>Eukaryota</taxon>
        <taxon>Metazoa</taxon>
        <taxon>Ecdysozoa</taxon>
        <taxon>Nematoda</taxon>
        <taxon>Enoplea</taxon>
        <taxon>Dorylaimia</taxon>
        <taxon>Trichinellida</taxon>
        <taxon>Trichinellidae</taxon>
        <taxon>Trichinella</taxon>
    </lineage>
</organism>
<comment type="caution">
    <text evidence="1">The sequence shown here is derived from an EMBL/GenBank/DDBJ whole genome shotgun (WGS) entry which is preliminary data.</text>
</comment>
<accession>A0A0V1KJ26</accession>
<evidence type="ECO:0000313" key="1">
    <source>
        <dbReference type="EMBL" id="KRZ47229.1"/>
    </source>
</evidence>
<dbReference type="Proteomes" id="UP000054721">
    <property type="component" value="Unassembled WGS sequence"/>
</dbReference>
<sequence length="51" mass="6087">MAKNTEKRGNEKCTLYDLEYLKKVQNEKFTLFDLEYGKKPLKNVENEKCTL</sequence>
<name>A0A0V1KJ26_9BILA</name>
<reference evidence="1 2" key="1">
    <citation type="submission" date="2015-05" db="EMBL/GenBank/DDBJ databases">
        <title>Evolution of Trichinella species and genotypes.</title>
        <authorList>
            <person name="Korhonen P.K."/>
            <person name="Edoardo P."/>
            <person name="Giuseppe L.R."/>
            <person name="Gasser R.B."/>
        </authorList>
    </citation>
    <scope>NUCLEOTIDE SEQUENCE [LARGE SCALE GENOMIC DNA]</scope>
    <source>
        <strain evidence="1">ISS10</strain>
    </source>
</reference>